<dbReference type="OMA" id="IMARPEC"/>
<dbReference type="CDD" id="cd22157">
    <property type="entry name" value="F-box_AtFBW1-like"/>
    <property type="match status" value="1"/>
</dbReference>
<dbReference type="SMART" id="SM00256">
    <property type="entry name" value="FBOX"/>
    <property type="match status" value="1"/>
</dbReference>
<protein>
    <recommendedName>
        <fullName evidence="1">F-box domain-containing protein</fullName>
    </recommendedName>
</protein>
<keyword evidence="3" id="KW-1185">Reference proteome</keyword>
<dbReference type="InterPro" id="IPR001810">
    <property type="entry name" value="F-box_dom"/>
</dbReference>
<dbReference type="InterPro" id="IPR036047">
    <property type="entry name" value="F-box-like_dom_sf"/>
</dbReference>
<name>A0A4Y7KRQ3_PAPSO</name>
<dbReference type="Pfam" id="PF00646">
    <property type="entry name" value="F-box"/>
    <property type="match status" value="1"/>
</dbReference>
<feature type="domain" description="F-box" evidence="1">
    <location>
        <begin position="1"/>
        <end position="44"/>
    </location>
</feature>
<reference evidence="2 3" key="1">
    <citation type="journal article" date="2018" name="Science">
        <title>The opium poppy genome and morphinan production.</title>
        <authorList>
            <person name="Guo L."/>
            <person name="Winzer T."/>
            <person name="Yang X."/>
            <person name="Li Y."/>
            <person name="Ning Z."/>
            <person name="He Z."/>
            <person name="Teodor R."/>
            <person name="Lu Y."/>
            <person name="Bowser T.A."/>
            <person name="Graham I.A."/>
            <person name="Ye K."/>
        </authorList>
    </citation>
    <scope>NUCLEOTIDE SEQUENCE [LARGE SCALE GENOMIC DNA]</scope>
    <source>
        <strain evidence="3">cv. HN1</strain>
        <tissue evidence="2">Leaves</tissue>
    </source>
</reference>
<dbReference type="STRING" id="3469.A0A4Y7KRQ3"/>
<organism evidence="2 3">
    <name type="scientific">Papaver somniferum</name>
    <name type="common">Opium poppy</name>
    <dbReference type="NCBI Taxonomy" id="3469"/>
    <lineage>
        <taxon>Eukaryota</taxon>
        <taxon>Viridiplantae</taxon>
        <taxon>Streptophyta</taxon>
        <taxon>Embryophyta</taxon>
        <taxon>Tracheophyta</taxon>
        <taxon>Spermatophyta</taxon>
        <taxon>Magnoliopsida</taxon>
        <taxon>Ranunculales</taxon>
        <taxon>Papaveraceae</taxon>
        <taxon>Papaveroideae</taxon>
        <taxon>Papaver</taxon>
    </lineage>
</organism>
<dbReference type="Gramene" id="RZC74828">
    <property type="protein sequence ID" value="RZC74828"/>
    <property type="gene ID" value="C5167_050306"/>
</dbReference>
<dbReference type="Gene3D" id="1.20.1280.50">
    <property type="match status" value="1"/>
</dbReference>
<evidence type="ECO:0000313" key="2">
    <source>
        <dbReference type="EMBL" id="RZC74828.1"/>
    </source>
</evidence>
<evidence type="ECO:0000313" key="3">
    <source>
        <dbReference type="Proteomes" id="UP000316621"/>
    </source>
</evidence>
<evidence type="ECO:0000259" key="1">
    <source>
        <dbReference type="PROSITE" id="PS50181"/>
    </source>
</evidence>
<dbReference type="SUPFAM" id="SSF81383">
    <property type="entry name" value="F-box domain"/>
    <property type="match status" value="1"/>
</dbReference>
<dbReference type="Proteomes" id="UP000316621">
    <property type="component" value="Chromosome 8"/>
</dbReference>
<accession>A0A4Y7KRQ3</accession>
<dbReference type="InterPro" id="IPR050796">
    <property type="entry name" value="SCF_F-box_component"/>
</dbReference>
<gene>
    <name evidence="2" type="ORF">C5167_050306</name>
</gene>
<sequence>MSQIPEDIIINILSRLPIDSIARFRCVSKSWSDLFSNPYLFKLHRSMFLGIIEDSQNPSFRTGKSFDIETVDVRYGFSYDPKNEDHRVGTLVITSFRSADLNVYSLKADIWKTSSIQFVHAPKGELQFCNGKLHWLETN</sequence>
<dbReference type="PANTHER" id="PTHR31672:SF13">
    <property type="entry name" value="F-BOX PROTEIN CPR30-LIKE"/>
    <property type="match status" value="1"/>
</dbReference>
<dbReference type="AlphaFoldDB" id="A0A4Y7KRQ3"/>
<dbReference type="PANTHER" id="PTHR31672">
    <property type="entry name" value="BNACNNG10540D PROTEIN"/>
    <property type="match status" value="1"/>
</dbReference>
<dbReference type="EMBL" id="CM010722">
    <property type="protein sequence ID" value="RZC74828.1"/>
    <property type="molecule type" value="Genomic_DNA"/>
</dbReference>
<proteinExistence type="predicted"/>
<dbReference type="PROSITE" id="PS50181">
    <property type="entry name" value="FBOX"/>
    <property type="match status" value="1"/>
</dbReference>